<accession>A0A840V1Z6</accession>
<sequence>MTLDPTSFSPASVVDTCSVWNVLSSRKLYHAAFSTGLSFCITPMVLYECLHKPRSTETPQQQELKNRLIKALDQQKFPVQKCELEDLVAVIQQAPSKLGSGELSCIAAAYRIRSIAFMTDEKKARKFATNQLGLAIETTPKLYAWLHFYRHLADGDHGDVIREHESFESRCPLTKFFTQGYEEAQRCRLMQPTGK</sequence>
<name>A0A840V1Z6_9BACT</name>
<protein>
    <recommendedName>
        <fullName evidence="3">PIN domain-containing protein</fullName>
    </recommendedName>
</protein>
<dbReference type="AlphaFoldDB" id="A0A840V1Z6"/>
<dbReference type="Pfam" id="PF11848">
    <property type="entry name" value="DUF3368"/>
    <property type="match status" value="1"/>
</dbReference>
<dbReference type="Proteomes" id="UP000539642">
    <property type="component" value="Unassembled WGS sequence"/>
</dbReference>
<dbReference type="EMBL" id="JACHEO010000036">
    <property type="protein sequence ID" value="MBB5349694.1"/>
    <property type="molecule type" value="Genomic_DNA"/>
</dbReference>
<comment type="caution">
    <text evidence="1">The sequence shown here is derived from an EMBL/GenBank/DDBJ whole genome shotgun (WGS) entry which is preliminary data.</text>
</comment>
<evidence type="ECO:0000313" key="1">
    <source>
        <dbReference type="EMBL" id="MBB5349694.1"/>
    </source>
</evidence>
<gene>
    <name evidence="1" type="ORF">HNQ81_003451</name>
</gene>
<evidence type="ECO:0000313" key="2">
    <source>
        <dbReference type="Proteomes" id="UP000539642"/>
    </source>
</evidence>
<dbReference type="RefSeq" id="WP_183352536.1">
    <property type="nucleotide sequence ID" value="NZ_JACHEO010000036.1"/>
</dbReference>
<reference evidence="1 2" key="1">
    <citation type="submission" date="2020-08" db="EMBL/GenBank/DDBJ databases">
        <title>Genomic Encyclopedia of Type Strains, Phase IV (KMG-IV): sequencing the most valuable type-strain genomes for metagenomic binning, comparative biology and taxonomic classification.</title>
        <authorList>
            <person name="Goeker M."/>
        </authorList>
    </citation>
    <scope>NUCLEOTIDE SEQUENCE [LARGE SCALE GENOMIC DNA]</scope>
    <source>
        <strain evidence="1 2">DSM 28570</strain>
    </source>
</reference>
<keyword evidence="2" id="KW-1185">Reference proteome</keyword>
<evidence type="ECO:0008006" key="3">
    <source>
        <dbReference type="Google" id="ProtNLM"/>
    </source>
</evidence>
<proteinExistence type="predicted"/>
<organism evidence="1 2">
    <name type="scientific">Desulfoprunum benzoelyticum</name>
    <dbReference type="NCBI Taxonomy" id="1506996"/>
    <lineage>
        <taxon>Bacteria</taxon>
        <taxon>Pseudomonadati</taxon>
        <taxon>Thermodesulfobacteriota</taxon>
        <taxon>Desulfobulbia</taxon>
        <taxon>Desulfobulbales</taxon>
        <taxon>Desulfobulbaceae</taxon>
        <taxon>Desulfoprunum</taxon>
    </lineage>
</organism>
<dbReference type="InterPro" id="IPR021799">
    <property type="entry name" value="PIN-like_prokaryotic"/>
</dbReference>